<organism evidence="5 6">
    <name type="scientific">Microvirga vignae</name>
    <dbReference type="NCBI Taxonomy" id="1225564"/>
    <lineage>
        <taxon>Bacteria</taxon>
        <taxon>Pseudomonadati</taxon>
        <taxon>Pseudomonadota</taxon>
        <taxon>Alphaproteobacteria</taxon>
        <taxon>Hyphomicrobiales</taxon>
        <taxon>Methylobacteriaceae</taxon>
        <taxon>Microvirga</taxon>
    </lineage>
</organism>
<evidence type="ECO:0000256" key="3">
    <source>
        <dbReference type="SAM" id="Phobius"/>
    </source>
</evidence>
<feature type="non-terminal residue" evidence="5">
    <location>
        <position position="149"/>
    </location>
</feature>
<comment type="caution">
    <text evidence="5">The sequence shown here is derived from an EMBL/GenBank/DDBJ whole genome shotgun (WGS) entry which is preliminary data.</text>
</comment>
<evidence type="ECO:0000313" key="5">
    <source>
        <dbReference type="EMBL" id="KLK94616.1"/>
    </source>
</evidence>
<sequence>MNNPNAAPNFRNFAIVAAVMTLLSLFYFQNTSAPQSDQLPYSAFVTAVDQGEIRSVTIQGQHVVAERSADGKVETYVPQGADLIAQLQQKGVVIKAEPPPQPSLLGSLLLSLLPFALMIGIVIWLSRRAMGQQGGGGLLSMGKSKAKLL</sequence>
<keyword evidence="6" id="KW-1185">Reference proteome</keyword>
<dbReference type="AlphaFoldDB" id="A0A0H1RID0"/>
<dbReference type="Proteomes" id="UP000035489">
    <property type="component" value="Unassembled WGS sequence"/>
</dbReference>
<dbReference type="GO" id="GO:0005524">
    <property type="term" value="F:ATP binding"/>
    <property type="evidence" value="ECO:0007669"/>
    <property type="project" value="InterPro"/>
</dbReference>
<name>A0A0H1RID0_9HYPH</name>
<evidence type="ECO:0000313" key="6">
    <source>
        <dbReference type="Proteomes" id="UP000035489"/>
    </source>
</evidence>
<dbReference type="EMBL" id="LCYG01000010">
    <property type="protein sequence ID" value="KLK94616.1"/>
    <property type="molecule type" value="Genomic_DNA"/>
</dbReference>
<dbReference type="InterPro" id="IPR011546">
    <property type="entry name" value="Pept_M41_FtsH_extracell"/>
</dbReference>
<feature type="transmembrane region" description="Helical" evidence="3">
    <location>
        <begin position="12"/>
        <end position="29"/>
    </location>
</feature>
<dbReference type="STRING" id="1225564.AA309_02690"/>
<keyword evidence="3" id="KW-0472">Membrane</keyword>
<dbReference type="Pfam" id="PF06480">
    <property type="entry name" value="FtsH_ext"/>
    <property type="match status" value="1"/>
</dbReference>
<evidence type="ECO:0000259" key="4">
    <source>
        <dbReference type="Pfam" id="PF06480"/>
    </source>
</evidence>
<dbReference type="GO" id="GO:0006508">
    <property type="term" value="P:proteolysis"/>
    <property type="evidence" value="ECO:0007669"/>
    <property type="project" value="UniProtKB-KW"/>
</dbReference>
<reference evidence="5 6" key="1">
    <citation type="submission" date="2015-05" db="EMBL/GenBank/DDBJ databases">
        <title>Draft genome sequence of Microvirga vignae strain BR3299, a novel nitrogen fixing bacteria isolated from Brazil semi-aired region.</title>
        <authorList>
            <person name="Zilli J.E."/>
            <person name="Passos S.R."/>
            <person name="Leite J."/>
            <person name="Baldani J.I."/>
            <person name="Xavier G.R."/>
            <person name="Rumjaneck N.G."/>
            <person name="Simoes-Araujo J.L."/>
        </authorList>
    </citation>
    <scope>NUCLEOTIDE SEQUENCE [LARGE SCALE GENOMIC DNA]</scope>
    <source>
        <strain evidence="5 6">BR3299</strain>
    </source>
</reference>
<evidence type="ECO:0000256" key="2">
    <source>
        <dbReference type="ARBA" id="ARBA00022801"/>
    </source>
</evidence>
<feature type="domain" description="Peptidase M41 FtsH extracellular" evidence="4">
    <location>
        <begin position="16"/>
        <end position="99"/>
    </location>
</feature>
<dbReference type="GO" id="GO:0008270">
    <property type="term" value="F:zinc ion binding"/>
    <property type="evidence" value="ECO:0007669"/>
    <property type="project" value="InterPro"/>
</dbReference>
<protein>
    <recommendedName>
        <fullName evidence="4">Peptidase M41 FtsH extracellular domain-containing protein</fullName>
    </recommendedName>
</protein>
<gene>
    <name evidence="5" type="ORF">AA309_02690</name>
</gene>
<dbReference type="RefSeq" id="WP_047187450.1">
    <property type="nucleotide sequence ID" value="NZ_LCYG01000010.1"/>
</dbReference>
<dbReference type="Gene3D" id="3.30.720.210">
    <property type="match status" value="1"/>
</dbReference>
<accession>A0A0H1RID0</accession>
<dbReference type="GO" id="GO:0004176">
    <property type="term" value="F:ATP-dependent peptidase activity"/>
    <property type="evidence" value="ECO:0007669"/>
    <property type="project" value="InterPro"/>
</dbReference>
<keyword evidence="1" id="KW-0645">Protease</keyword>
<dbReference type="GO" id="GO:0004222">
    <property type="term" value="F:metalloendopeptidase activity"/>
    <property type="evidence" value="ECO:0007669"/>
    <property type="project" value="InterPro"/>
</dbReference>
<feature type="transmembrane region" description="Helical" evidence="3">
    <location>
        <begin position="104"/>
        <end position="125"/>
    </location>
</feature>
<keyword evidence="2" id="KW-0378">Hydrolase</keyword>
<evidence type="ECO:0000256" key="1">
    <source>
        <dbReference type="ARBA" id="ARBA00022670"/>
    </source>
</evidence>
<dbReference type="GO" id="GO:0016020">
    <property type="term" value="C:membrane"/>
    <property type="evidence" value="ECO:0007669"/>
    <property type="project" value="InterPro"/>
</dbReference>
<keyword evidence="3" id="KW-0812">Transmembrane</keyword>
<keyword evidence="3" id="KW-1133">Transmembrane helix</keyword>
<proteinExistence type="predicted"/>